<feature type="compositionally biased region" description="Basic and acidic residues" evidence="1">
    <location>
        <begin position="153"/>
        <end position="177"/>
    </location>
</feature>
<proteinExistence type="predicted"/>
<evidence type="ECO:0000256" key="1">
    <source>
        <dbReference type="SAM" id="MobiDB-lite"/>
    </source>
</evidence>
<gene>
    <name evidence="2" type="ORF">GGI19_001184</name>
</gene>
<name>A0A9W8GY32_9FUNG</name>
<dbReference type="Proteomes" id="UP001140011">
    <property type="component" value="Unassembled WGS sequence"/>
</dbReference>
<comment type="caution">
    <text evidence="2">The sequence shown here is derived from an EMBL/GenBank/DDBJ whole genome shotgun (WGS) entry which is preliminary data.</text>
</comment>
<keyword evidence="3" id="KW-1185">Reference proteome</keyword>
<reference evidence="2" key="1">
    <citation type="submission" date="2022-07" db="EMBL/GenBank/DDBJ databases">
        <title>Phylogenomic reconstructions and comparative analyses of Kickxellomycotina fungi.</title>
        <authorList>
            <person name="Reynolds N.K."/>
            <person name="Stajich J.E."/>
            <person name="Barry K."/>
            <person name="Grigoriev I.V."/>
            <person name="Crous P."/>
            <person name="Smith M.E."/>
        </authorList>
    </citation>
    <scope>NUCLEOTIDE SEQUENCE</scope>
    <source>
        <strain evidence="2">BCRC 34297</strain>
    </source>
</reference>
<evidence type="ECO:0000313" key="2">
    <source>
        <dbReference type="EMBL" id="KAJ2756003.1"/>
    </source>
</evidence>
<dbReference type="AlphaFoldDB" id="A0A9W8GY32"/>
<evidence type="ECO:0000313" key="3">
    <source>
        <dbReference type="Proteomes" id="UP001140011"/>
    </source>
</evidence>
<feature type="compositionally biased region" description="Polar residues" evidence="1">
    <location>
        <begin position="11"/>
        <end position="29"/>
    </location>
</feature>
<accession>A0A9W8GY32</accession>
<dbReference type="OrthoDB" id="5598249at2759"/>
<feature type="compositionally biased region" description="Low complexity" evidence="1">
    <location>
        <begin position="1"/>
        <end position="10"/>
    </location>
</feature>
<feature type="region of interest" description="Disordered" evidence="1">
    <location>
        <begin position="250"/>
        <end position="285"/>
    </location>
</feature>
<protein>
    <submittedName>
        <fullName evidence="2">Uncharacterized protein</fullName>
    </submittedName>
</protein>
<feature type="region of interest" description="Disordered" evidence="1">
    <location>
        <begin position="152"/>
        <end position="177"/>
    </location>
</feature>
<feature type="region of interest" description="Disordered" evidence="1">
    <location>
        <begin position="1"/>
        <end position="37"/>
    </location>
</feature>
<sequence length="285" mass="30253">MTNTTTPPNTRSSNVANNQPLATQQPTTTEKIKDSVKSAVNKAQNVLTGSNTKTMTPPSNNDATHVIGDNRRHHEKADIVGNVDGRHHDKTNMGAAYDVSKNKAENKAAGNVVGVHEANEPLRRDGVVNKTAGAAGNVVGKVEGTTERVTGLHHHDGRDKHGLSNDVGNADKHGAKYTGHENRIGQQTGAVPQQTNLVPPPPQQQMGNKVTGNNAFDNTERLGNVSGNNAFDNTRRGNANVDLDLSHAGPVNPGLPDITNRDARQGAVPPNKVSATNRADEANRF</sequence>
<organism evidence="2 3">
    <name type="scientific">Coemansia pectinata</name>
    <dbReference type="NCBI Taxonomy" id="1052879"/>
    <lineage>
        <taxon>Eukaryota</taxon>
        <taxon>Fungi</taxon>
        <taxon>Fungi incertae sedis</taxon>
        <taxon>Zoopagomycota</taxon>
        <taxon>Kickxellomycotina</taxon>
        <taxon>Kickxellomycetes</taxon>
        <taxon>Kickxellales</taxon>
        <taxon>Kickxellaceae</taxon>
        <taxon>Coemansia</taxon>
    </lineage>
</organism>
<dbReference type="EMBL" id="JANBUH010000039">
    <property type="protein sequence ID" value="KAJ2756003.1"/>
    <property type="molecule type" value="Genomic_DNA"/>
</dbReference>